<keyword evidence="3" id="KW-1185">Reference proteome</keyword>
<name>A0ABV4CR14_9PSEU</name>
<comment type="caution">
    <text evidence="2">The sequence shown here is derived from an EMBL/GenBank/DDBJ whole genome shotgun (WGS) entry which is preliminary data.</text>
</comment>
<reference evidence="2 3" key="1">
    <citation type="submission" date="2024-08" db="EMBL/GenBank/DDBJ databases">
        <title>Genome mining of Saccharopolyspora cebuensis PGLac3 from Nigerian medicinal plant.</title>
        <authorList>
            <person name="Ezeobiora C.E."/>
            <person name="Igbokwe N.H."/>
            <person name="Amin D.H."/>
            <person name="Mendie U.E."/>
        </authorList>
    </citation>
    <scope>NUCLEOTIDE SEQUENCE [LARGE SCALE GENOMIC DNA]</scope>
    <source>
        <strain evidence="2 3">PGLac3</strain>
    </source>
</reference>
<protein>
    <submittedName>
        <fullName evidence="2">Uncharacterized protein</fullName>
    </submittedName>
</protein>
<gene>
    <name evidence="2" type="ORF">AB8O55_29345</name>
</gene>
<dbReference type="Proteomes" id="UP001564626">
    <property type="component" value="Unassembled WGS sequence"/>
</dbReference>
<evidence type="ECO:0000256" key="1">
    <source>
        <dbReference type="SAM" id="MobiDB-lite"/>
    </source>
</evidence>
<evidence type="ECO:0000313" key="2">
    <source>
        <dbReference type="EMBL" id="MEY8043532.1"/>
    </source>
</evidence>
<sequence length="127" mass="14320">MNAKDEEPVLDVARGDAALSQHLRNSLRLLRGKVDDPHFRSMVDDVLAGEKGLRDTLTSPQFAAALDPLVQRGAEEYSKLSEAEREELARTGEEQFEAMRRPDPPADGRARPAEEEDEDFSDEDWLR</sequence>
<evidence type="ECO:0000313" key="3">
    <source>
        <dbReference type="Proteomes" id="UP001564626"/>
    </source>
</evidence>
<dbReference type="RefSeq" id="WP_345368214.1">
    <property type="nucleotide sequence ID" value="NZ_BAABII010000026.1"/>
</dbReference>
<feature type="region of interest" description="Disordered" evidence="1">
    <location>
        <begin position="80"/>
        <end position="127"/>
    </location>
</feature>
<feature type="compositionally biased region" description="Acidic residues" evidence="1">
    <location>
        <begin position="114"/>
        <end position="127"/>
    </location>
</feature>
<dbReference type="EMBL" id="JBGEHV010000103">
    <property type="protein sequence ID" value="MEY8043532.1"/>
    <property type="molecule type" value="Genomic_DNA"/>
</dbReference>
<proteinExistence type="predicted"/>
<organism evidence="2 3">
    <name type="scientific">Saccharopolyspora cebuensis</name>
    <dbReference type="NCBI Taxonomy" id="418759"/>
    <lineage>
        <taxon>Bacteria</taxon>
        <taxon>Bacillati</taxon>
        <taxon>Actinomycetota</taxon>
        <taxon>Actinomycetes</taxon>
        <taxon>Pseudonocardiales</taxon>
        <taxon>Pseudonocardiaceae</taxon>
        <taxon>Saccharopolyspora</taxon>
    </lineage>
</organism>
<accession>A0ABV4CR14</accession>
<feature type="compositionally biased region" description="Basic and acidic residues" evidence="1">
    <location>
        <begin position="80"/>
        <end position="113"/>
    </location>
</feature>